<reference evidence="6" key="1">
    <citation type="submission" date="2016-04" db="EMBL/GenBank/DDBJ databases">
        <title>Cephalotus genome sequencing.</title>
        <authorList>
            <person name="Fukushima K."/>
            <person name="Hasebe M."/>
            <person name="Fang X."/>
        </authorList>
    </citation>
    <scope>NUCLEOTIDE SEQUENCE [LARGE SCALE GENOMIC DNA]</scope>
    <source>
        <strain evidence="6">cv. St1</strain>
    </source>
</reference>
<feature type="compositionally biased region" description="Pro residues" evidence="3">
    <location>
        <begin position="637"/>
        <end position="668"/>
    </location>
</feature>
<keyword evidence="6" id="KW-1185">Reference proteome</keyword>
<gene>
    <name evidence="5" type="ORF">CFOL_v3_25367</name>
</gene>
<evidence type="ECO:0000313" key="6">
    <source>
        <dbReference type="Proteomes" id="UP000187406"/>
    </source>
</evidence>
<evidence type="ECO:0000256" key="3">
    <source>
        <dbReference type="SAM" id="MobiDB-lite"/>
    </source>
</evidence>
<dbReference type="Gene3D" id="2.60.40.150">
    <property type="entry name" value="C2 domain"/>
    <property type="match status" value="1"/>
</dbReference>
<dbReference type="FunFam" id="1.25.40.10:FF:000344">
    <property type="entry name" value="Pentatricopeptide repeat-containing protein"/>
    <property type="match status" value="1"/>
</dbReference>
<sequence length="668" mass="75270">MEADTCISMSLIKQCTNILSLKTVHASLLKRRAHLYLHHNLFFYTNLISQYASLGSFSHAYSLFSSYTHASHNSSDLFLYNVMLRAFVDNAQHHPCLTLYSRMLHSAIQPDNFTFPFVIKACACLRLFRLGFNIHAHAVVSGYDSFLFVANSLISMYGKCELVDLSRRVFDQMPLRNTVSWSSIIGAYAQNGCHEEGVLLFWRMLDEGMTPNRAVLLNAMSCVRKEREADAVCKVFMDNGLDLDQSVQNAAMLMYVRCGRMDVARRFFDGIVDKDLVSWSSMIEAYAQADLPLEALNIFKQMRSQGVFPDSVTLLNAVKACSILASFQQARTIHGTVTLSCAKTNQVAIDNAILDIYVKCGGLTYARRVFDMMRERNVISWSTMISGYGMHGYGREALVLFDQMKGLIKPDHIAFVSVLSANSGIEMESSCNVEVKVMYAKDLKGFNFFHKLNVYALVFIVKDDTNGKRKLEQNQQQRTPADKDGDGNPEWNYEMRFEASSSKDCDNLFIQFDLRHEGVMFGDKTIGEVKVPLKDLIHNGSGGVVRFVSYEVRTPDGKPNGLLNFSYKVNGKVEDDAATNFTGYPLVVHHHHHDNTPSMSPDKIHYPSLELEDTTTTQQTSDQPPLPQYSSQEMLYYPPPPPADSTYYRPPPPPPFSHLLIPPPMAHG</sequence>
<dbReference type="InterPro" id="IPR044750">
    <property type="entry name" value="C2_SRC2/BAP"/>
</dbReference>
<evidence type="ECO:0000259" key="4">
    <source>
        <dbReference type="PROSITE" id="PS50004"/>
    </source>
</evidence>
<dbReference type="PROSITE" id="PS50004">
    <property type="entry name" value="C2"/>
    <property type="match status" value="1"/>
</dbReference>
<evidence type="ECO:0000256" key="1">
    <source>
        <dbReference type="ARBA" id="ARBA00022737"/>
    </source>
</evidence>
<dbReference type="InterPro" id="IPR002885">
    <property type="entry name" value="PPR_rpt"/>
</dbReference>
<dbReference type="Pfam" id="PF01535">
    <property type="entry name" value="PPR"/>
    <property type="match status" value="5"/>
</dbReference>
<dbReference type="Proteomes" id="UP000187406">
    <property type="component" value="Unassembled WGS sequence"/>
</dbReference>
<dbReference type="NCBIfam" id="TIGR00756">
    <property type="entry name" value="PPR"/>
    <property type="match status" value="3"/>
</dbReference>
<dbReference type="InParanoid" id="A0A1Q3CNS0"/>
<dbReference type="GO" id="GO:0003723">
    <property type="term" value="F:RNA binding"/>
    <property type="evidence" value="ECO:0007669"/>
    <property type="project" value="InterPro"/>
</dbReference>
<feature type="compositionally biased region" description="Low complexity" evidence="3">
    <location>
        <begin position="614"/>
        <end position="623"/>
    </location>
</feature>
<dbReference type="EMBL" id="BDDD01002516">
    <property type="protein sequence ID" value="GAV81914.1"/>
    <property type="molecule type" value="Genomic_DNA"/>
</dbReference>
<dbReference type="InterPro" id="IPR011990">
    <property type="entry name" value="TPR-like_helical_dom_sf"/>
</dbReference>
<dbReference type="Gene3D" id="1.25.40.10">
    <property type="entry name" value="Tetratricopeptide repeat domain"/>
    <property type="match status" value="4"/>
</dbReference>
<dbReference type="PROSITE" id="PS51375">
    <property type="entry name" value="PPR"/>
    <property type="match status" value="4"/>
</dbReference>
<feature type="repeat" description="PPR" evidence="2">
    <location>
        <begin position="377"/>
        <end position="407"/>
    </location>
</feature>
<dbReference type="GO" id="GO:0009451">
    <property type="term" value="P:RNA modification"/>
    <property type="evidence" value="ECO:0007669"/>
    <property type="project" value="InterPro"/>
</dbReference>
<dbReference type="InterPro" id="IPR035892">
    <property type="entry name" value="C2_domain_sf"/>
</dbReference>
<dbReference type="SMART" id="SM00239">
    <property type="entry name" value="C2"/>
    <property type="match status" value="1"/>
</dbReference>
<accession>A0A1Q3CNS0</accession>
<keyword evidence="1" id="KW-0677">Repeat</keyword>
<dbReference type="Pfam" id="PF13041">
    <property type="entry name" value="PPR_2"/>
    <property type="match status" value="2"/>
</dbReference>
<comment type="caution">
    <text evidence="5">The sequence shown here is derived from an EMBL/GenBank/DDBJ whole genome shotgun (WGS) entry which is preliminary data.</text>
</comment>
<dbReference type="AlphaFoldDB" id="A0A1Q3CNS0"/>
<dbReference type="OrthoDB" id="165382at2759"/>
<feature type="region of interest" description="Disordered" evidence="3">
    <location>
        <begin position="613"/>
        <end position="668"/>
    </location>
</feature>
<feature type="repeat" description="PPR" evidence="2">
    <location>
        <begin position="177"/>
        <end position="211"/>
    </location>
</feature>
<dbReference type="CDD" id="cd04051">
    <property type="entry name" value="C2_SRC2_like"/>
    <property type="match status" value="1"/>
</dbReference>
<dbReference type="Pfam" id="PF00168">
    <property type="entry name" value="C2"/>
    <property type="match status" value="1"/>
</dbReference>
<proteinExistence type="predicted"/>
<feature type="repeat" description="PPR" evidence="2">
    <location>
        <begin position="275"/>
        <end position="309"/>
    </location>
</feature>
<dbReference type="InterPro" id="IPR000008">
    <property type="entry name" value="C2_dom"/>
</dbReference>
<organism evidence="5 6">
    <name type="scientific">Cephalotus follicularis</name>
    <name type="common">Albany pitcher plant</name>
    <dbReference type="NCBI Taxonomy" id="3775"/>
    <lineage>
        <taxon>Eukaryota</taxon>
        <taxon>Viridiplantae</taxon>
        <taxon>Streptophyta</taxon>
        <taxon>Embryophyta</taxon>
        <taxon>Tracheophyta</taxon>
        <taxon>Spermatophyta</taxon>
        <taxon>Magnoliopsida</taxon>
        <taxon>eudicotyledons</taxon>
        <taxon>Gunneridae</taxon>
        <taxon>Pentapetalae</taxon>
        <taxon>rosids</taxon>
        <taxon>fabids</taxon>
        <taxon>Oxalidales</taxon>
        <taxon>Cephalotaceae</taxon>
        <taxon>Cephalotus</taxon>
    </lineage>
</organism>
<evidence type="ECO:0000256" key="2">
    <source>
        <dbReference type="PROSITE-ProRule" id="PRU00708"/>
    </source>
</evidence>
<protein>
    <submittedName>
        <fullName evidence="5">C2 domain-containing protein/PPR domain-containing protein/PPR_2 domain-containing protein</fullName>
    </submittedName>
</protein>
<dbReference type="InterPro" id="IPR046960">
    <property type="entry name" value="PPR_At4g14850-like_plant"/>
</dbReference>
<feature type="domain" description="C2" evidence="4">
    <location>
        <begin position="410"/>
        <end position="546"/>
    </location>
</feature>
<feature type="region of interest" description="Disordered" evidence="3">
    <location>
        <begin position="470"/>
        <end position="489"/>
    </location>
</feature>
<evidence type="ECO:0000313" key="5">
    <source>
        <dbReference type="EMBL" id="GAV81914.1"/>
    </source>
</evidence>
<feature type="non-terminal residue" evidence="5">
    <location>
        <position position="668"/>
    </location>
</feature>
<feature type="repeat" description="PPR" evidence="2">
    <location>
        <begin position="76"/>
        <end position="110"/>
    </location>
</feature>
<dbReference type="SUPFAM" id="SSF49562">
    <property type="entry name" value="C2 domain (Calcium/lipid-binding domain, CaLB)"/>
    <property type="match status" value="1"/>
</dbReference>
<dbReference type="GO" id="GO:0006952">
    <property type="term" value="P:defense response"/>
    <property type="evidence" value="ECO:0007669"/>
    <property type="project" value="InterPro"/>
</dbReference>
<dbReference type="PANTHER" id="PTHR24015">
    <property type="entry name" value="OS07G0578800 PROTEIN-RELATED"/>
    <property type="match status" value="1"/>
</dbReference>
<dbReference type="PANTHER" id="PTHR24015:SF548">
    <property type="entry name" value="OS08G0340900 PROTEIN"/>
    <property type="match status" value="1"/>
</dbReference>
<name>A0A1Q3CNS0_CEPFO</name>
<dbReference type="FunFam" id="1.25.40.10:FF:000682">
    <property type="entry name" value="Pentatricopeptide repeat-containing protein At3g16610"/>
    <property type="match status" value="1"/>
</dbReference>